<dbReference type="AlphaFoldDB" id="A0A0E9RIP2"/>
<protein>
    <submittedName>
        <fullName evidence="1">Uncharacterized protein</fullName>
    </submittedName>
</protein>
<accession>A0A0E9RIP2</accession>
<organism evidence="1">
    <name type="scientific">Anguilla anguilla</name>
    <name type="common">European freshwater eel</name>
    <name type="synonym">Muraena anguilla</name>
    <dbReference type="NCBI Taxonomy" id="7936"/>
    <lineage>
        <taxon>Eukaryota</taxon>
        <taxon>Metazoa</taxon>
        <taxon>Chordata</taxon>
        <taxon>Craniata</taxon>
        <taxon>Vertebrata</taxon>
        <taxon>Euteleostomi</taxon>
        <taxon>Actinopterygii</taxon>
        <taxon>Neopterygii</taxon>
        <taxon>Teleostei</taxon>
        <taxon>Anguilliformes</taxon>
        <taxon>Anguillidae</taxon>
        <taxon>Anguilla</taxon>
    </lineage>
</organism>
<reference evidence="1" key="2">
    <citation type="journal article" date="2015" name="Fish Shellfish Immunol.">
        <title>Early steps in the European eel (Anguilla anguilla)-Vibrio vulnificus interaction in the gills: Role of the RtxA13 toxin.</title>
        <authorList>
            <person name="Callol A."/>
            <person name="Pajuelo D."/>
            <person name="Ebbesson L."/>
            <person name="Teles M."/>
            <person name="MacKenzie S."/>
            <person name="Amaro C."/>
        </authorList>
    </citation>
    <scope>NUCLEOTIDE SEQUENCE</scope>
</reference>
<sequence>MHTGNVPVDLSLCPHTCTSALQLKQVLPWKPVTLLHPIVHTVLQESMEVKRSYHF</sequence>
<proteinExistence type="predicted"/>
<evidence type="ECO:0000313" key="1">
    <source>
        <dbReference type="EMBL" id="JAH28305.1"/>
    </source>
</evidence>
<name>A0A0E9RIP2_ANGAN</name>
<dbReference type="EMBL" id="GBXM01080272">
    <property type="protein sequence ID" value="JAH28305.1"/>
    <property type="molecule type" value="Transcribed_RNA"/>
</dbReference>
<reference evidence="1" key="1">
    <citation type="submission" date="2014-11" db="EMBL/GenBank/DDBJ databases">
        <authorList>
            <person name="Amaro Gonzalez C."/>
        </authorList>
    </citation>
    <scope>NUCLEOTIDE SEQUENCE</scope>
</reference>